<dbReference type="InterPro" id="IPR017871">
    <property type="entry name" value="ABC_transporter-like_CS"/>
</dbReference>
<evidence type="ECO:0000256" key="1">
    <source>
        <dbReference type="ARBA" id="ARBA00022448"/>
    </source>
</evidence>
<keyword evidence="4 8" id="KW-0067">ATP-binding</keyword>
<dbReference type="PANTHER" id="PTHR42788">
    <property type="entry name" value="TAURINE IMPORT ATP-BINDING PROTEIN-RELATED"/>
    <property type="match status" value="1"/>
</dbReference>
<keyword evidence="3" id="KW-0547">Nucleotide-binding</keyword>
<evidence type="ECO:0000256" key="5">
    <source>
        <dbReference type="ARBA" id="ARBA00022967"/>
    </source>
</evidence>
<evidence type="ECO:0000256" key="2">
    <source>
        <dbReference type="ARBA" id="ARBA00022475"/>
    </source>
</evidence>
<evidence type="ECO:0000256" key="6">
    <source>
        <dbReference type="ARBA" id="ARBA00023136"/>
    </source>
</evidence>
<keyword evidence="5" id="KW-1278">Translocase</keyword>
<organism evidence="8 9">
    <name type="scientific">Mycolicibacterium setense</name>
    <dbReference type="NCBI Taxonomy" id="431269"/>
    <lineage>
        <taxon>Bacteria</taxon>
        <taxon>Bacillati</taxon>
        <taxon>Actinomycetota</taxon>
        <taxon>Actinomycetes</taxon>
        <taxon>Mycobacteriales</taxon>
        <taxon>Mycobacteriaceae</taxon>
        <taxon>Mycolicibacterium</taxon>
    </lineage>
</organism>
<dbReference type="SUPFAM" id="SSF52540">
    <property type="entry name" value="P-loop containing nucleoside triphosphate hydrolases"/>
    <property type="match status" value="1"/>
</dbReference>
<dbReference type="InterPro" id="IPR050166">
    <property type="entry name" value="ABC_transporter_ATP-bind"/>
</dbReference>
<sequence length="245" mass="26908">MSSTVVDVHGLTRAFGEQQVLKDLELQIEDGEFVAMLGRSGSGKSTLLRVLAGLDGQVTGSVRVPRSRAVVFQNPRLLPWRRALANVTFALPDGGPDAPSRTARGRAALEEVGLTDKARAWPLSLSGGEAQRVSLARALVREPDLLLLDEPFGALDALTRLKMYGLLHELWSRRQMAVLHVTHDVDEAILLADRVVVLSGGRVSLDRRVELPFPRTRSDDGFDDLRRALLAELGVREEVGHDRSR</sequence>
<accession>A0ABR4YPL0</accession>
<dbReference type="Gene3D" id="3.40.50.300">
    <property type="entry name" value="P-loop containing nucleotide triphosphate hydrolases"/>
    <property type="match status" value="1"/>
</dbReference>
<keyword evidence="2" id="KW-1003">Cell membrane</keyword>
<name>A0ABR4YPL0_9MYCO</name>
<gene>
    <name evidence="8" type="ORF">QQ44_21770</name>
</gene>
<keyword evidence="6" id="KW-0472">Membrane</keyword>
<dbReference type="RefSeq" id="WP_039324708.1">
    <property type="nucleotide sequence ID" value="NZ_JACKSA010000257.1"/>
</dbReference>
<keyword evidence="1" id="KW-0813">Transport</keyword>
<dbReference type="PANTHER" id="PTHR42788:SF17">
    <property type="entry name" value="ALIPHATIC SULFONATES IMPORT ATP-BINDING PROTEIN SSUB"/>
    <property type="match status" value="1"/>
</dbReference>
<dbReference type="Pfam" id="PF00005">
    <property type="entry name" value="ABC_tran"/>
    <property type="match status" value="1"/>
</dbReference>
<dbReference type="PROSITE" id="PS00211">
    <property type="entry name" value="ABC_TRANSPORTER_1"/>
    <property type="match status" value="1"/>
</dbReference>
<evidence type="ECO:0000313" key="8">
    <source>
        <dbReference type="EMBL" id="KHO20895.1"/>
    </source>
</evidence>
<dbReference type="InterPro" id="IPR027417">
    <property type="entry name" value="P-loop_NTPase"/>
</dbReference>
<keyword evidence="9" id="KW-1185">Reference proteome</keyword>
<feature type="domain" description="ABC transporter" evidence="7">
    <location>
        <begin position="6"/>
        <end position="225"/>
    </location>
</feature>
<dbReference type="PROSITE" id="PS50893">
    <property type="entry name" value="ABC_TRANSPORTER_2"/>
    <property type="match status" value="1"/>
</dbReference>
<proteinExistence type="predicted"/>
<evidence type="ECO:0000313" key="9">
    <source>
        <dbReference type="Proteomes" id="UP000031004"/>
    </source>
</evidence>
<evidence type="ECO:0000259" key="7">
    <source>
        <dbReference type="PROSITE" id="PS50893"/>
    </source>
</evidence>
<reference evidence="8 9" key="1">
    <citation type="submission" date="2014-11" db="EMBL/GenBank/DDBJ databases">
        <title>Mycobacterium setense Manresensis Genome.</title>
        <authorList>
            <person name="Rech G."/>
            <person name="Sumoy L."/>
        </authorList>
    </citation>
    <scope>NUCLEOTIDE SEQUENCE [LARGE SCALE GENOMIC DNA]</scope>
    <source>
        <strain evidence="8 9">Manresensis</strain>
    </source>
</reference>
<comment type="caution">
    <text evidence="8">The sequence shown here is derived from an EMBL/GenBank/DDBJ whole genome shotgun (WGS) entry which is preliminary data.</text>
</comment>
<dbReference type="Proteomes" id="UP000031004">
    <property type="component" value="Unassembled WGS sequence"/>
</dbReference>
<dbReference type="EMBL" id="JTLZ01000010">
    <property type="protein sequence ID" value="KHO20895.1"/>
    <property type="molecule type" value="Genomic_DNA"/>
</dbReference>
<dbReference type="InterPro" id="IPR003593">
    <property type="entry name" value="AAA+_ATPase"/>
</dbReference>
<evidence type="ECO:0000256" key="4">
    <source>
        <dbReference type="ARBA" id="ARBA00022840"/>
    </source>
</evidence>
<dbReference type="GO" id="GO:0005524">
    <property type="term" value="F:ATP binding"/>
    <property type="evidence" value="ECO:0007669"/>
    <property type="project" value="UniProtKB-KW"/>
</dbReference>
<protein>
    <submittedName>
        <fullName evidence="8">Sulfonate ABC transporter ATP-binding protein</fullName>
    </submittedName>
</protein>
<evidence type="ECO:0000256" key="3">
    <source>
        <dbReference type="ARBA" id="ARBA00022741"/>
    </source>
</evidence>
<dbReference type="SMART" id="SM00382">
    <property type="entry name" value="AAA"/>
    <property type="match status" value="1"/>
</dbReference>
<dbReference type="InterPro" id="IPR003439">
    <property type="entry name" value="ABC_transporter-like_ATP-bd"/>
</dbReference>